<dbReference type="GeneID" id="77731062"/>
<dbReference type="InterPro" id="IPR002347">
    <property type="entry name" value="SDR_fam"/>
</dbReference>
<proteinExistence type="predicted"/>
<dbReference type="GO" id="GO:0016616">
    <property type="term" value="F:oxidoreductase activity, acting on the CH-OH group of donors, NAD or NADP as acceptor"/>
    <property type="evidence" value="ECO:0007669"/>
    <property type="project" value="TreeGrafter"/>
</dbReference>
<evidence type="ECO:0000313" key="1">
    <source>
        <dbReference type="EMBL" id="KAI9637779.1"/>
    </source>
</evidence>
<sequence length="265" mass="27934">MPPSSVLIIGASRGLGLALTKHYTSSLSPSSSPPDVYATIRGDPTSTKGLPEGVHVIGGIDLSQETVSEDLVRGLEGKKVDVVYIVAGLLKTETFGEASWGDQVDMYKICAIAPVMIVQALATHDLLAPRAKILLLTSEAGSLSLRTPKEGGGNYGHHGSKAAGNMAGRLLSYDLKEKGVGVVMIHPGFLKTEMTKAAGFEQHYEEMGAVTPEEAAKYLAEFAETVTMEMSGKLWAPMGGRGIGNAKALMGPQAAEQTTPLELPW</sequence>
<comment type="caution">
    <text evidence="1">The sequence shown here is derived from an EMBL/GenBank/DDBJ whole genome shotgun (WGS) entry which is preliminary data.</text>
</comment>
<dbReference type="EMBL" id="JAKWFO010000003">
    <property type="protein sequence ID" value="KAI9637779.1"/>
    <property type="molecule type" value="Genomic_DNA"/>
</dbReference>
<gene>
    <name evidence="1" type="ORF">MKK02DRAFT_42150</name>
</gene>
<dbReference type="AlphaFoldDB" id="A0AA38HF39"/>
<dbReference type="SUPFAM" id="SSF51735">
    <property type="entry name" value="NAD(P)-binding Rossmann-fold domains"/>
    <property type="match status" value="1"/>
</dbReference>
<dbReference type="RefSeq" id="XP_052947556.1">
    <property type="nucleotide sequence ID" value="XM_053091857.1"/>
</dbReference>
<organism evidence="1 2">
    <name type="scientific">Dioszegia hungarica</name>
    <dbReference type="NCBI Taxonomy" id="4972"/>
    <lineage>
        <taxon>Eukaryota</taxon>
        <taxon>Fungi</taxon>
        <taxon>Dikarya</taxon>
        <taxon>Basidiomycota</taxon>
        <taxon>Agaricomycotina</taxon>
        <taxon>Tremellomycetes</taxon>
        <taxon>Tremellales</taxon>
        <taxon>Bulleribasidiaceae</taxon>
        <taxon>Dioszegia</taxon>
    </lineage>
</organism>
<evidence type="ECO:0008006" key="3">
    <source>
        <dbReference type="Google" id="ProtNLM"/>
    </source>
</evidence>
<dbReference type="PANTHER" id="PTHR45458:SF2">
    <property type="entry name" value="OXIDOREDUCTASE, SHORT CHAIN DEHYDROGENASE_REDUCTASE FAMILY SUPERFAMILY (AFU_ORTHOLOGUE AFUA_3G13450)"/>
    <property type="match status" value="1"/>
</dbReference>
<reference evidence="1" key="1">
    <citation type="journal article" date="2022" name="G3 (Bethesda)">
        <title>High quality genome of the basidiomycete yeast Dioszegia hungarica PDD-24b-2 isolated from cloud water.</title>
        <authorList>
            <person name="Jarrige D."/>
            <person name="Haridas S."/>
            <person name="Bleykasten-Grosshans C."/>
            <person name="Joly M."/>
            <person name="Nadalig T."/>
            <person name="Sancelme M."/>
            <person name="Vuilleumier S."/>
            <person name="Grigoriev I.V."/>
            <person name="Amato P."/>
            <person name="Bringel F."/>
        </authorList>
    </citation>
    <scope>NUCLEOTIDE SEQUENCE</scope>
    <source>
        <strain evidence="1">PDD-24b-2</strain>
    </source>
</reference>
<name>A0AA38HF39_9TREE</name>
<dbReference type="PANTHER" id="PTHR45458">
    <property type="entry name" value="SHORT-CHAIN DEHYDROGENASE/REDUCTASE SDR"/>
    <property type="match status" value="1"/>
</dbReference>
<protein>
    <recommendedName>
        <fullName evidence="3">Oxidoreductase</fullName>
    </recommendedName>
</protein>
<dbReference type="Proteomes" id="UP001164286">
    <property type="component" value="Unassembled WGS sequence"/>
</dbReference>
<dbReference type="InterPro" id="IPR052184">
    <property type="entry name" value="SDR_enzymes"/>
</dbReference>
<accession>A0AA38HF39</accession>
<evidence type="ECO:0000313" key="2">
    <source>
        <dbReference type="Proteomes" id="UP001164286"/>
    </source>
</evidence>
<dbReference type="Pfam" id="PF00106">
    <property type="entry name" value="adh_short"/>
    <property type="match status" value="1"/>
</dbReference>
<dbReference type="PRINTS" id="PR00081">
    <property type="entry name" value="GDHRDH"/>
</dbReference>
<keyword evidence="2" id="KW-1185">Reference proteome</keyword>
<dbReference type="InterPro" id="IPR036291">
    <property type="entry name" value="NAD(P)-bd_dom_sf"/>
</dbReference>
<dbReference type="Gene3D" id="3.40.50.720">
    <property type="entry name" value="NAD(P)-binding Rossmann-like Domain"/>
    <property type="match status" value="1"/>
</dbReference>